<dbReference type="PROSITE" id="PS51318">
    <property type="entry name" value="TAT"/>
    <property type="match status" value="1"/>
</dbReference>
<dbReference type="RefSeq" id="WP_158203909.1">
    <property type="nucleotide sequence ID" value="NZ_WSZK01000015.1"/>
</dbReference>
<keyword evidence="1" id="KW-1133">Transmembrane helix</keyword>
<organism evidence="2 3">
    <name type="scientific">Halomarina oriensis</name>
    <dbReference type="NCBI Taxonomy" id="671145"/>
    <lineage>
        <taxon>Archaea</taxon>
        <taxon>Methanobacteriati</taxon>
        <taxon>Methanobacteriota</taxon>
        <taxon>Stenosarchaea group</taxon>
        <taxon>Halobacteria</taxon>
        <taxon>Halobacteriales</taxon>
        <taxon>Natronomonadaceae</taxon>
        <taxon>Halomarina</taxon>
    </lineage>
</organism>
<dbReference type="OrthoDB" id="201781at2157"/>
<evidence type="ECO:0000313" key="2">
    <source>
        <dbReference type="EMBL" id="MWG34195.1"/>
    </source>
</evidence>
<name>A0A6B0GQ01_9EURY</name>
<feature type="transmembrane region" description="Helical" evidence="1">
    <location>
        <begin position="20"/>
        <end position="43"/>
    </location>
</feature>
<proteinExistence type="predicted"/>
<dbReference type="Proteomes" id="UP000451471">
    <property type="component" value="Unassembled WGS sequence"/>
</dbReference>
<evidence type="ECO:0000256" key="1">
    <source>
        <dbReference type="SAM" id="Phobius"/>
    </source>
</evidence>
<gene>
    <name evidence="2" type="ORF">GQS65_06770</name>
</gene>
<dbReference type="NCBIfam" id="NF038123">
    <property type="entry name" value="NF038123_dom"/>
    <property type="match status" value="1"/>
</dbReference>
<dbReference type="InterPro" id="IPR006311">
    <property type="entry name" value="TAT_signal"/>
</dbReference>
<protein>
    <submittedName>
        <fullName evidence="2">Uncharacterized protein</fullName>
    </submittedName>
</protein>
<keyword evidence="3" id="KW-1185">Reference proteome</keyword>
<dbReference type="InterPro" id="IPR009465">
    <property type="entry name" value="Spondin_N"/>
</dbReference>
<dbReference type="AlphaFoldDB" id="A0A6B0GQ01"/>
<keyword evidence="1" id="KW-0812">Transmembrane</keyword>
<accession>A0A6B0GQ01</accession>
<sequence length="260" mass="27031">MTDDTLDGTETDSTVSRRRFLGATALAAGGLALGASVTGFGAASEGTMFTLRIENVSTGLTLTTTDEEAAEQPVPLSPGAWAVHRDGEPLFTPGEMERNNGLEEIAEDGSPMRLAEALGHDEHVRHSGAFTTPVGADGPAPIGPGGVYEVEFEAGAGDYLSFATMFVPSNDLFYAPDPEGIALFARDGDAVSGNVTDLVALWDAGTEINEEPGVGENQVQRQRGAGVGLVERGTVAAVEDVNGYEYPAVADVIRVTLSTE</sequence>
<comment type="caution">
    <text evidence="2">The sequence shown here is derived from an EMBL/GenBank/DDBJ whole genome shotgun (WGS) entry which is preliminary data.</text>
</comment>
<dbReference type="EMBL" id="WSZK01000015">
    <property type="protein sequence ID" value="MWG34195.1"/>
    <property type="molecule type" value="Genomic_DNA"/>
</dbReference>
<evidence type="ECO:0000313" key="3">
    <source>
        <dbReference type="Proteomes" id="UP000451471"/>
    </source>
</evidence>
<dbReference type="InterPro" id="IPR038678">
    <property type="entry name" value="Spondin_N_sf"/>
</dbReference>
<dbReference type="Gene3D" id="2.60.40.2130">
    <property type="entry name" value="F-spondin domain"/>
    <property type="match status" value="1"/>
</dbReference>
<reference evidence="2 3" key="1">
    <citation type="submission" date="2019-12" db="EMBL/GenBank/DDBJ databases">
        <title>Halocatena pleomorpha gen. nov. sp. nov., an extremely halophilic archaeon of family Halobacteriaceae isolated from saltpan soil.</title>
        <authorList>
            <person name="Pal Y."/>
            <person name="Verma A."/>
            <person name="Krishnamurthi S."/>
            <person name="Kumar P."/>
        </authorList>
    </citation>
    <scope>NUCLEOTIDE SEQUENCE [LARGE SCALE GENOMIC DNA]</scope>
    <source>
        <strain evidence="2 3">JCM 16495</strain>
    </source>
</reference>
<keyword evidence="1" id="KW-0472">Membrane</keyword>